<dbReference type="InterPro" id="IPR018247">
    <property type="entry name" value="EF_Hand_1_Ca_BS"/>
</dbReference>
<organism evidence="2 3">
    <name type="scientific">Candidatus Iainarchaeum sp</name>
    <dbReference type="NCBI Taxonomy" id="3101447"/>
    <lineage>
        <taxon>Archaea</taxon>
        <taxon>Candidatus Iainarchaeota</taxon>
        <taxon>Candidatus Iainarchaeia</taxon>
        <taxon>Candidatus Iainarchaeales</taxon>
        <taxon>Candidatus Iainarchaeaceae</taxon>
        <taxon>Candidatus Iainarchaeum</taxon>
    </lineage>
</organism>
<dbReference type="InterPro" id="IPR006454">
    <property type="entry name" value="S_layer_MJ"/>
</dbReference>
<gene>
    <name evidence="2" type="ORF">CL944_02055</name>
</gene>
<accession>A0A2D6LPX3</accession>
<evidence type="ECO:0000259" key="1">
    <source>
        <dbReference type="PROSITE" id="PS50222"/>
    </source>
</evidence>
<dbReference type="InterPro" id="IPR011991">
    <property type="entry name" value="ArsR-like_HTH"/>
</dbReference>
<dbReference type="AlphaFoldDB" id="A0A2D6LPX3"/>
<dbReference type="InterPro" id="IPR002048">
    <property type="entry name" value="EF_hand_dom"/>
</dbReference>
<dbReference type="NCBIfam" id="TIGR01564">
    <property type="entry name" value="S_layer_MJ"/>
    <property type="match status" value="1"/>
</dbReference>
<comment type="caution">
    <text evidence="2">The sequence shown here is derived from an EMBL/GenBank/DDBJ whole genome shotgun (WGS) entry which is preliminary data.</text>
</comment>
<dbReference type="Gene3D" id="1.10.10.10">
    <property type="entry name" value="Winged helix-like DNA-binding domain superfamily/Winged helix DNA-binding domain"/>
    <property type="match status" value="1"/>
</dbReference>
<dbReference type="Pfam" id="PF05124">
    <property type="entry name" value="S_layer_C"/>
    <property type="match status" value="1"/>
</dbReference>
<name>A0A2D6LPX3_9ARCH</name>
<sequence length="317" mass="35251">MEKVIIEGKEGKLELPTKVVSNVAELRPLLNPDCWKIFEKLMEKPAFPAEISKELGINEQKVYYYIKQLKNSNLISIEKTEERNGALAKYYSASADSFAIVPSQNIIEKKSKILKQNKHIENEATEFLKDFTKKGIFSAKIVVGSPDPHGAYKARARDGHLAAELTAFLGANTQGFELPLVFLDTMVKDLKHENSNLIILGGPVTNKLAEQINNYLPIKFVPLGGNWALSSKPSGKDYNEDSIGIIEKIPHPYFKGKWIMVIAGKRNTGTIAAILALAKKTSQTVQPNNFDKETHARVVEGLDLNGDGLIDEVEFKE</sequence>
<dbReference type="PROSITE" id="PS50222">
    <property type="entry name" value="EF_HAND_2"/>
    <property type="match status" value="1"/>
</dbReference>
<evidence type="ECO:0000313" key="3">
    <source>
        <dbReference type="Proteomes" id="UP000226712"/>
    </source>
</evidence>
<evidence type="ECO:0000313" key="2">
    <source>
        <dbReference type="EMBL" id="MAG18235.1"/>
    </source>
</evidence>
<reference evidence="3" key="1">
    <citation type="submission" date="2017-09" db="EMBL/GenBank/DDBJ databases">
        <title>The Reconstruction of 2,631 Draft Metagenome-Assembled Genomes from the Global Oceans.</title>
        <authorList>
            <person name="Tully B.J."/>
            <person name="Graham E.D."/>
            <person name="Heidelberg J.F."/>
        </authorList>
    </citation>
    <scope>NUCLEOTIDE SEQUENCE [LARGE SCALE GENOMIC DNA]</scope>
</reference>
<dbReference type="InterPro" id="IPR036390">
    <property type="entry name" value="WH_DNA-bd_sf"/>
</dbReference>
<dbReference type="EMBL" id="NZBD01000014">
    <property type="protein sequence ID" value="MAG18235.1"/>
    <property type="molecule type" value="Genomic_DNA"/>
</dbReference>
<dbReference type="Proteomes" id="UP000226712">
    <property type="component" value="Unassembled WGS sequence"/>
</dbReference>
<dbReference type="PROSITE" id="PS00018">
    <property type="entry name" value="EF_HAND_1"/>
    <property type="match status" value="1"/>
</dbReference>
<proteinExistence type="predicted"/>
<dbReference type="CDD" id="cd00090">
    <property type="entry name" value="HTH_ARSR"/>
    <property type="match status" value="1"/>
</dbReference>
<dbReference type="GO" id="GO:0005509">
    <property type="term" value="F:calcium ion binding"/>
    <property type="evidence" value="ECO:0007669"/>
    <property type="project" value="InterPro"/>
</dbReference>
<dbReference type="SUPFAM" id="SSF46785">
    <property type="entry name" value="Winged helix' DNA-binding domain"/>
    <property type="match status" value="1"/>
</dbReference>
<dbReference type="InterPro" id="IPR022651">
    <property type="entry name" value="S_layer_C"/>
</dbReference>
<protein>
    <recommendedName>
        <fullName evidence="1">EF-hand domain-containing protein</fullName>
    </recommendedName>
</protein>
<dbReference type="InterPro" id="IPR036388">
    <property type="entry name" value="WH-like_DNA-bd_sf"/>
</dbReference>
<feature type="domain" description="EF-hand" evidence="1">
    <location>
        <begin position="290"/>
        <end position="317"/>
    </location>
</feature>